<dbReference type="GO" id="GO:0039694">
    <property type="term" value="P:viral RNA genome replication"/>
    <property type="evidence" value="ECO:0007669"/>
    <property type="project" value="InterPro"/>
</dbReference>
<dbReference type="GO" id="GO:0000166">
    <property type="term" value="F:nucleotide binding"/>
    <property type="evidence" value="ECO:0007669"/>
    <property type="project" value="UniProtKB-KW"/>
</dbReference>
<organism evidence="10">
    <name type="scientific">Phasmatodean orthomyxo-related virus OKIAV172</name>
    <dbReference type="NCBI Taxonomy" id="2746281"/>
    <lineage>
        <taxon>Viruses</taxon>
        <taxon>Riboviria</taxon>
        <taxon>Orthornavirae</taxon>
        <taxon>Negarnaviricota</taxon>
        <taxon>Polyploviricotina</taxon>
        <taxon>Insthoviricetes</taxon>
        <taxon>Articulavirales</taxon>
        <taxon>Orthomyxoviridae</taxon>
    </lineage>
</organism>
<keyword evidence="4" id="KW-0808">Transferase</keyword>
<protein>
    <recommendedName>
        <fullName evidence="2 8">RNA-directed RNA polymerase catalytic subunit</fullName>
        <ecNumber evidence="1 8">2.7.7.48</ecNumber>
    </recommendedName>
</protein>
<evidence type="ECO:0000259" key="9">
    <source>
        <dbReference type="PROSITE" id="PS50525"/>
    </source>
</evidence>
<dbReference type="InterPro" id="IPR001407">
    <property type="entry name" value="RNA_pol_PB1_influenza"/>
</dbReference>
<reference evidence="10" key="1">
    <citation type="journal article" date="2019" name="PLoS Pathog.">
        <title>Re-assessing the diversity of negative strand RNA viruses in insects.</title>
        <authorList>
            <person name="Kafer S."/>
            <person name="Paraskevopoulou S."/>
            <person name="Zirkel F."/>
            <person name="Wieseke N."/>
            <person name="Donath A."/>
            <person name="Petersen M."/>
            <person name="Jones T.C."/>
            <person name="Liu S."/>
            <person name="Zhou X."/>
            <person name="Middendorf M."/>
            <person name="Junglen S."/>
            <person name="Misof B."/>
            <person name="Drosten C."/>
        </authorList>
    </citation>
    <scope>NUCLEOTIDE SEQUENCE</scope>
    <source>
        <strain evidence="10">OKIAV172</strain>
    </source>
</reference>
<evidence type="ECO:0000256" key="7">
    <source>
        <dbReference type="ARBA" id="ARBA00022953"/>
    </source>
</evidence>
<feature type="domain" description="RdRp catalytic" evidence="9">
    <location>
        <begin position="327"/>
        <end position="529"/>
    </location>
</feature>
<reference evidence="10" key="2">
    <citation type="submission" date="2020-03" db="EMBL/GenBank/DDBJ databases">
        <authorList>
            <person name="Kafer S."/>
            <person name="Paraskevopoulou S."/>
            <person name="Zirkel F."/>
            <person name="Wieseke N."/>
            <person name="Donath A."/>
            <person name="Petersen M."/>
            <person name="Jones T.C."/>
            <person name="Liu S."/>
            <person name="Zhou X."/>
            <person name="Middendorf M."/>
            <person name="Junglen S."/>
            <person name="Misof B."/>
            <person name="Drosten C."/>
        </authorList>
    </citation>
    <scope>NUCLEOTIDE SEQUENCE</scope>
    <source>
        <strain evidence="10">OKIAV172</strain>
    </source>
</reference>
<evidence type="ECO:0000256" key="4">
    <source>
        <dbReference type="ARBA" id="ARBA00022679"/>
    </source>
</evidence>
<accession>A0A7D7IPV4</accession>
<evidence type="ECO:0000256" key="3">
    <source>
        <dbReference type="ARBA" id="ARBA00022484"/>
    </source>
</evidence>
<evidence type="ECO:0000256" key="1">
    <source>
        <dbReference type="ARBA" id="ARBA00012494"/>
    </source>
</evidence>
<keyword evidence="7" id="KW-0693">Viral RNA replication</keyword>
<keyword evidence="6" id="KW-0547">Nucleotide-binding</keyword>
<evidence type="ECO:0000256" key="2">
    <source>
        <dbReference type="ARBA" id="ARBA00020035"/>
    </source>
</evidence>
<comment type="catalytic activity">
    <reaction evidence="8">
        <text>RNA(n) + a ribonucleoside 5'-triphosphate = RNA(n+1) + diphosphate</text>
        <dbReference type="Rhea" id="RHEA:21248"/>
        <dbReference type="Rhea" id="RHEA-COMP:14527"/>
        <dbReference type="Rhea" id="RHEA-COMP:17342"/>
        <dbReference type="ChEBI" id="CHEBI:33019"/>
        <dbReference type="ChEBI" id="CHEBI:61557"/>
        <dbReference type="ChEBI" id="CHEBI:140395"/>
        <dbReference type="EC" id="2.7.7.48"/>
    </reaction>
</comment>
<evidence type="ECO:0000256" key="6">
    <source>
        <dbReference type="ARBA" id="ARBA00022741"/>
    </source>
</evidence>
<dbReference type="EC" id="2.7.7.48" evidence="1 8"/>
<proteinExistence type="predicted"/>
<evidence type="ECO:0000313" key="10">
    <source>
        <dbReference type="EMBL" id="QMP82248.1"/>
    </source>
</evidence>
<name>A0A7D7IPV4_9ORTO</name>
<keyword evidence="3 8" id="KW-0696">RNA-directed RNA polymerase</keyword>
<dbReference type="GO" id="GO:0003968">
    <property type="term" value="F:RNA-directed RNA polymerase activity"/>
    <property type="evidence" value="ECO:0007669"/>
    <property type="project" value="UniProtKB-KW"/>
</dbReference>
<evidence type="ECO:0000256" key="8">
    <source>
        <dbReference type="RuleBase" id="RU004330"/>
    </source>
</evidence>
<dbReference type="GO" id="GO:0003723">
    <property type="term" value="F:RNA binding"/>
    <property type="evidence" value="ECO:0007669"/>
    <property type="project" value="InterPro"/>
</dbReference>
<dbReference type="PROSITE" id="PS50525">
    <property type="entry name" value="RDRP_SSRNA_NEG_SEG"/>
    <property type="match status" value="1"/>
</dbReference>
<dbReference type="EMBL" id="MT153463">
    <property type="protein sequence ID" value="QMP82248.1"/>
    <property type="molecule type" value="Viral_cRNA"/>
</dbReference>
<evidence type="ECO:0000256" key="5">
    <source>
        <dbReference type="ARBA" id="ARBA00022695"/>
    </source>
</evidence>
<keyword evidence="5" id="KW-0548">Nucleotidyltransferase</keyword>
<dbReference type="Pfam" id="PF00602">
    <property type="entry name" value="Flu_PB1"/>
    <property type="match status" value="1"/>
</dbReference>
<sequence length="797" mass="90787">MDLKTRPPFREMNNSFLVGTLLDKKYQKEVPVLVNTPSDKMTNNLGVISALYIYTNTPPHGYGSQGPKVAETVIRAYNYNLKKRRKSLSLSGYHIERMQWEDGDGDFPVDETHGNFSADDLRNMAKGFLKKYASAIDICVNKTMDKVMHQNSDILTKGRQTLDCFTNQSVTASVAYQRMTDFYYQTLGIRATSCLEWLRCFFLCLDQPIIRVRQVEEKTVQRFIYNKITKQREVKENILRKFSTKTIKGPEEVRKKMMDFSRSFASYIKHKERGKKDRRAIASAGMILRMFLYIIEEFHLLLGREIPGSTISIGGEEKKAKIINNLNESVLPNHGSIIEIQGTEDATKWNECLSPAAFGMMHKIFFDEGIREELDLPAPSENGKLFSMIALSGHFIMAIKRIQMGPGPRAESMDKYNRLHWRNTPLERFNDQTQEWLGPIRHLIDDDNYLSASPGMLMGMLNAGSTTLGLLATGYGLDKLNQQVITLRSSDDSTSIYVGSDVNELIKAIETNRRALGAIGINLSLEKTFFYEKFYSEYTSWYQDQGFVSQFGVETSSIRPQGKNPPDDFYSIAKGTATGLATLTFNHIGADMRIKLGIDGVRRLWRINRDTHKREGVHPDVILLADGGNNMWNSTNCHLEEISLRETKTVTKEDKEYLLRVCNPRNPFCADPSEEISYSKETGKLVTTEVDTPRTVFHYVKRSNRTVQNSIKKTMFNQERINAAASKIIKAVVPTTLVRYPNDSTLISHQILAALSIYRSRVTLTQAQEDEFIKCMQLIKNGPESTNTMDDSYFDDL</sequence>
<dbReference type="InterPro" id="IPR007099">
    <property type="entry name" value="RNA-dir_pol_NSvirus"/>
</dbReference>